<accession>A0A5E4AMA2</accession>
<dbReference type="HAMAP" id="MF_00235">
    <property type="entry name" value="Adenylate_kinase_Adk"/>
    <property type="match status" value="1"/>
</dbReference>
<dbReference type="PRINTS" id="PR00094">
    <property type="entry name" value="ADENYLTKNASE"/>
</dbReference>
<name>A0A5E4AMA2_MARMO</name>
<evidence type="ECO:0000313" key="5">
    <source>
        <dbReference type="EMBL" id="KAF7486439.1"/>
    </source>
</evidence>
<dbReference type="PROSITE" id="PS00113">
    <property type="entry name" value="ADENYLATE_KINASE"/>
    <property type="match status" value="1"/>
</dbReference>
<organism evidence="6 7">
    <name type="scientific">Marmota monax</name>
    <name type="common">Woodchuck</name>
    <dbReference type="NCBI Taxonomy" id="9995"/>
    <lineage>
        <taxon>Eukaryota</taxon>
        <taxon>Metazoa</taxon>
        <taxon>Chordata</taxon>
        <taxon>Craniata</taxon>
        <taxon>Vertebrata</taxon>
        <taxon>Euteleostomi</taxon>
        <taxon>Mammalia</taxon>
        <taxon>Eutheria</taxon>
        <taxon>Euarchontoglires</taxon>
        <taxon>Glires</taxon>
        <taxon>Rodentia</taxon>
        <taxon>Sciuromorpha</taxon>
        <taxon>Sciuridae</taxon>
        <taxon>Xerinae</taxon>
        <taxon>Marmotini</taxon>
        <taxon>Marmota</taxon>
    </lineage>
</organism>
<evidence type="ECO:0000256" key="3">
    <source>
        <dbReference type="ARBA" id="ARBA00022777"/>
    </source>
</evidence>
<dbReference type="Proteomes" id="UP000662637">
    <property type="component" value="Unassembled WGS sequence"/>
</dbReference>
<reference evidence="5" key="2">
    <citation type="submission" date="2020-08" db="EMBL/GenBank/DDBJ databases">
        <authorList>
            <person name="Shumante A."/>
            <person name="Zimin A.V."/>
            <person name="Puiu D."/>
            <person name="Salzberg S.L."/>
        </authorList>
    </citation>
    <scope>NUCLEOTIDE SEQUENCE</scope>
    <source>
        <strain evidence="5">WC2-LM</strain>
        <tissue evidence="5">Liver</tissue>
    </source>
</reference>
<keyword evidence="3 4" id="KW-0418">Kinase</keyword>
<dbReference type="GO" id="GO:0006139">
    <property type="term" value="P:nucleobase-containing compound metabolic process"/>
    <property type="evidence" value="ECO:0007669"/>
    <property type="project" value="InterPro"/>
</dbReference>
<keyword evidence="7" id="KW-1185">Reference proteome</keyword>
<dbReference type="Gene3D" id="3.40.50.300">
    <property type="entry name" value="P-loop containing nucleotide triphosphate hydrolases"/>
    <property type="match status" value="1"/>
</dbReference>
<dbReference type="EMBL" id="WJEC01000041">
    <property type="protein sequence ID" value="KAF7486439.1"/>
    <property type="molecule type" value="Genomic_DNA"/>
</dbReference>
<dbReference type="GO" id="GO:0019205">
    <property type="term" value="F:nucleobase-containing compound kinase activity"/>
    <property type="evidence" value="ECO:0007669"/>
    <property type="project" value="InterPro"/>
</dbReference>
<sequence length="156" mass="17566">MLSEIMEKGQLVPLETVLDMLRDAMLAKVDSSKGFLIDGYPREVQQGEEFERRIGQPTLLLYVDAGPETMTQRLLKRGETSGRVDDNKETIKKRLETYYKATEPVIALYEKRGIVRKVGQEWPAPSSPPLQQARWPRGHVAGLCCLPQGRLPAGQC</sequence>
<comment type="similarity">
    <text evidence="4">Belongs to the adenylate kinase family.</text>
</comment>
<dbReference type="EMBL" id="CABDUW010000103">
    <property type="protein sequence ID" value="VTJ58537.1"/>
    <property type="molecule type" value="Genomic_DNA"/>
</dbReference>
<dbReference type="InterPro" id="IPR033690">
    <property type="entry name" value="Adenylat_kinase_CS"/>
</dbReference>
<evidence type="ECO:0000256" key="1">
    <source>
        <dbReference type="ARBA" id="ARBA00022679"/>
    </source>
</evidence>
<evidence type="ECO:0000256" key="2">
    <source>
        <dbReference type="ARBA" id="ARBA00022741"/>
    </source>
</evidence>
<protein>
    <submittedName>
        <fullName evidence="5">Adenylate kinase isoenzyme 1</fullName>
    </submittedName>
</protein>
<evidence type="ECO:0000313" key="6">
    <source>
        <dbReference type="EMBL" id="VTJ58537.1"/>
    </source>
</evidence>
<keyword evidence="2" id="KW-0547">Nucleotide-binding</keyword>
<dbReference type="SUPFAM" id="SSF52540">
    <property type="entry name" value="P-loop containing nucleoside triphosphate hydrolases"/>
    <property type="match status" value="1"/>
</dbReference>
<dbReference type="Pfam" id="PF00406">
    <property type="entry name" value="ADK"/>
    <property type="match status" value="1"/>
</dbReference>
<evidence type="ECO:0000256" key="4">
    <source>
        <dbReference type="RuleBase" id="RU003330"/>
    </source>
</evidence>
<dbReference type="PANTHER" id="PTHR23359">
    <property type="entry name" value="NUCLEOTIDE KINASE"/>
    <property type="match status" value="1"/>
</dbReference>
<dbReference type="InterPro" id="IPR027417">
    <property type="entry name" value="P-loop_NTPase"/>
</dbReference>
<dbReference type="AlphaFoldDB" id="A0A5E4AMA2"/>
<dbReference type="CDD" id="cd01428">
    <property type="entry name" value="ADK"/>
    <property type="match status" value="1"/>
</dbReference>
<proteinExistence type="inferred from homology"/>
<reference evidence="6 7" key="1">
    <citation type="submission" date="2019-04" db="EMBL/GenBank/DDBJ databases">
        <authorList>
            <person name="Alioto T."/>
            <person name="Alioto T."/>
        </authorList>
    </citation>
    <scope>NUCLEOTIDE SEQUENCE [LARGE SCALE GENOMIC DNA]</scope>
</reference>
<evidence type="ECO:0000313" key="7">
    <source>
        <dbReference type="Proteomes" id="UP000335636"/>
    </source>
</evidence>
<keyword evidence="1 4" id="KW-0808">Transferase</keyword>
<dbReference type="Proteomes" id="UP000335636">
    <property type="component" value="Unassembled WGS sequence"/>
</dbReference>
<gene>
    <name evidence="5" type="ORF">GHT09_001460</name>
    <name evidence="6" type="ORF">MONAX_5E016371</name>
</gene>
<dbReference type="GO" id="GO:0005524">
    <property type="term" value="F:ATP binding"/>
    <property type="evidence" value="ECO:0007669"/>
    <property type="project" value="InterPro"/>
</dbReference>
<dbReference type="InterPro" id="IPR000850">
    <property type="entry name" value="Adenylat/UMP-CMP_kin"/>
</dbReference>